<accession>A0A383CK33</accession>
<keyword evidence="1" id="KW-0472">Membrane</keyword>
<feature type="transmembrane region" description="Helical" evidence="1">
    <location>
        <begin position="187"/>
        <end position="209"/>
    </location>
</feature>
<dbReference type="InterPro" id="IPR036259">
    <property type="entry name" value="MFS_trans_sf"/>
</dbReference>
<dbReference type="Pfam" id="PF07690">
    <property type="entry name" value="MFS_1"/>
    <property type="match status" value="1"/>
</dbReference>
<gene>
    <name evidence="3" type="ORF">METZ01_LOCUS485396</name>
</gene>
<feature type="transmembrane region" description="Helical" evidence="1">
    <location>
        <begin position="21"/>
        <end position="42"/>
    </location>
</feature>
<dbReference type="PANTHER" id="PTHR23521">
    <property type="entry name" value="TRANSPORTER MFS SUPERFAMILY"/>
    <property type="match status" value="1"/>
</dbReference>
<proteinExistence type="predicted"/>
<protein>
    <recommendedName>
        <fullName evidence="2">Major facilitator superfamily (MFS) profile domain-containing protein</fullName>
    </recommendedName>
</protein>
<dbReference type="AlphaFoldDB" id="A0A383CK33"/>
<sequence>MFTVAESWLNDRSSNKNRGKVLSIYMIVLYGAMGVGMFFLNFSKPENFQPFILISVIMSAALIPILLTKRKPPNFKKSKSMSLKELYECSPLGTVSAVFYGTSQSALFTLLAVYAASMNFSIFEISLVTFLLAISGAVSQYPIGNLSDRYDRRLVIIYSTFGAALFAMFAIFSSSTMHLPGTLGSKFWFYIFLTLFAFCSLPMFSLILAHTNDFI</sequence>
<name>A0A383CK33_9ZZZZ</name>
<dbReference type="GO" id="GO:0022857">
    <property type="term" value="F:transmembrane transporter activity"/>
    <property type="evidence" value="ECO:0007669"/>
    <property type="project" value="InterPro"/>
</dbReference>
<reference evidence="3" key="1">
    <citation type="submission" date="2018-05" db="EMBL/GenBank/DDBJ databases">
        <authorList>
            <person name="Lanie J.A."/>
            <person name="Ng W.-L."/>
            <person name="Kazmierczak K.M."/>
            <person name="Andrzejewski T.M."/>
            <person name="Davidsen T.M."/>
            <person name="Wayne K.J."/>
            <person name="Tettelin H."/>
            <person name="Glass J.I."/>
            <person name="Rusch D."/>
            <person name="Podicherti R."/>
            <person name="Tsui H.-C.T."/>
            <person name="Winkler M.E."/>
        </authorList>
    </citation>
    <scope>NUCLEOTIDE SEQUENCE</scope>
</reference>
<feature type="domain" description="Major facilitator superfamily (MFS) profile" evidence="2">
    <location>
        <begin position="89"/>
        <end position="215"/>
    </location>
</feature>
<feature type="transmembrane region" description="Helical" evidence="1">
    <location>
        <begin position="48"/>
        <end position="68"/>
    </location>
</feature>
<dbReference type="InterPro" id="IPR020846">
    <property type="entry name" value="MFS_dom"/>
</dbReference>
<dbReference type="PANTHER" id="PTHR23521:SF2">
    <property type="entry name" value="TRANSPORTER MFS SUPERFAMILY"/>
    <property type="match status" value="1"/>
</dbReference>
<dbReference type="Gene3D" id="1.20.1250.20">
    <property type="entry name" value="MFS general substrate transporter like domains"/>
    <property type="match status" value="1"/>
</dbReference>
<evidence type="ECO:0000313" key="3">
    <source>
        <dbReference type="EMBL" id="SVE32542.1"/>
    </source>
</evidence>
<dbReference type="PROSITE" id="PS50850">
    <property type="entry name" value="MFS"/>
    <property type="match status" value="1"/>
</dbReference>
<evidence type="ECO:0000256" key="1">
    <source>
        <dbReference type="SAM" id="Phobius"/>
    </source>
</evidence>
<feature type="transmembrane region" description="Helical" evidence="1">
    <location>
        <begin position="122"/>
        <end position="143"/>
    </location>
</feature>
<dbReference type="EMBL" id="UINC01209498">
    <property type="protein sequence ID" value="SVE32542.1"/>
    <property type="molecule type" value="Genomic_DNA"/>
</dbReference>
<keyword evidence="1" id="KW-0812">Transmembrane</keyword>
<dbReference type="SUPFAM" id="SSF103473">
    <property type="entry name" value="MFS general substrate transporter"/>
    <property type="match status" value="1"/>
</dbReference>
<organism evidence="3">
    <name type="scientific">marine metagenome</name>
    <dbReference type="NCBI Taxonomy" id="408172"/>
    <lineage>
        <taxon>unclassified sequences</taxon>
        <taxon>metagenomes</taxon>
        <taxon>ecological metagenomes</taxon>
    </lineage>
</organism>
<evidence type="ECO:0000259" key="2">
    <source>
        <dbReference type="PROSITE" id="PS50850"/>
    </source>
</evidence>
<dbReference type="InterPro" id="IPR011701">
    <property type="entry name" value="MFS"/>
</dbReference>
<feature type="non-terminal residue" evidence="3">
    <location>
        <position position="215"/>
    </location>
</feature>
<feature type="transmembrane region" description="Helical" evidence="1">
    <location>
        <begin position="89"/>
        <end position="116"/>
    </location>
</feature>
<dbReference type="GO" id="GO:0005886">
    <property type="term" value="C:plasma membrane"/>
    <property type="evidence" value="ECO:0007669"/>
    <property type="project" value="TreeGrafter"/>
</dbReference>
<feature type="transmembrane region" description="Helical" evidence="1">
    <location>
        <begin position="155"/>
        <end position="175"/>
    </location>
</feature>
<keyword evidence="1" id="KW-1133">Transmembrane helix</keyword>